<dbReference type="AlphaFoldDB" id="A0A2Z6LNW6"/>
<name>A0A2Z6LNW6_TRISU</name>
<gene>
    <name evidence="1" type="ORF">TSUD_95640</name>
</gene>
<dbReference type="EMBL" id="DF973206">
    <property type="protein sequence ID" value="GAU19959.1"/>
    <property type="molecule type" value="Genomic_DNA"/>
</dbReference>
<proteinExistence type="predicted"/>
<keyword evidence="2" id="KW-1185">Reference proteome</keyword>
<dbReference type="Proteomes" id="UP000242715">
    <property type="component" value="Unassembled WGS sequence"/>
</dbReference>
<protein>
    <submittedName>
        <fullName evidence="1">Uncharacterized protein</fullName>
    </submittedName>
</protein>
<sequence length="95" mass="10833">MATITVVGPALPGRDEFNNDKISRFCDDKQYKRWGGSICYILKIEHPMVFICFGTHFRSAFYKLTLVTSSYIIVTSSYSLIRDISSILVTTEKEP</sequence>
<reference evidence="2" key="1">
    <citation type="journal article" date="2017" name="Front. Plant Sci.">
        <title>Climate Clever Clovers: New Paradigm to Reduce the Environmental Footprint of Ruminants by Breeding Low Methanogenic Forages Utilizing Haplotype Variation.</title>
        <authorList>
            <person name="Kaur P."/>
            <person name="Appels R."/>
            <person name="Bayer P.E."/>
            <person name="Keeble-Gagnere G."/>
            <person name="Wang J."/>
            <person name="Hirakawa H."/>
            <person name="Shirasawa K."/>
            <person name="Vercoe P."/>
            <person name="Stefanova K."/>
            <person name="Durmic Z."/>
            <person name="Nichols P."/>
            <person name="Revell C."/>
            <person name="Isobe S.N."/>
            <person name="Edwards D."/>
            <person name="Erskine W."/>
        </authorList>
    </citation>
    <scope>NUCLEOTIDE SEQUENCE [LARGE SCALE GENOMIC DNA]</scope>
    <source>
        <strain evidence="2">cv. Daliak</strain>
    </source>
</reference>
<evidence type="ECO:0000313" key="2">
    <source>
        <dbReference type="Proteomes" id="UP000242715"/>
    </source>
</evidence>
<accession>A0A2Z6LNW6</accession>
<evidence type="ECO:0000313" key="1">
    <source>
        <dbReference type="EMBL" id="GAU19959.1"/>
    </source>
</evidence>
<organism evidence="1 2">
    <name type="scientific">Trifolium subterraneum</name>
    <name type="common">Subterranean clover</name>
    <dbReference type="NCBI Taxonomy" id="3900"/>
    <lineage>
        <taxon>Eukaryota</taxon>
        <taxon>Viridiplantae</taxon>
        <taxon>Streptophyta</taxon>
        <taxon>Embryophyta</taxon>
        <taxon>Tracheophyta</taxon>
        <taxon>Spermatophyta</taxon>
        <taxon>Magnoliopsida</taxon>
        <taxon>eudicotyledons</taxon>
        <taxon>Gunneridae</taxon>
        <taxon>Pentapetalae</taxon>
        <taxon>rosids</taxon>
        <taxon>fabids</taxon>
        <taxon>Fabales</taxon>
        <taxon>Fabaceae</taxon>
        <taxon>Papilionoideae</taxon>
        <taxon>50 kb inversion clade</taxon>
        <taxon>NPAAA clade</taxon>
        <taxon>Hologalegina</taxon>
        <taxon>IRL clade</taxon>
        <taxon>Trifolieae</taxon>
        <taxon>Trifolium</taxon>
    </lineage>
</organism>